<dbReference type="InterPro" id="IPR036259">
    <property type="entry name" value="MFS_trans_sf"/>
</dbReference>
<feature type="transmembrane region" description="Helical" evidence="6">
    <location>
        <begin position="85"/>
        <end position="108"/>
    </location>
</feature>
<keyword evidence="2 6" id="KW-0812">Transmembrane</keyword>
<keyword evidence="9" id="KW-1185">Reference proteome</keyword>
<dbReference type="Pfam" id="PF07690">
    <property type="entry name" value="MFS_1"/>
    <property type="match status" value="1"/>
</dbReference>
<evidence type="ECO:0000256" key="5">
    <source>
        <dbReference type="SAM" id="MobiDB-lite"/>
    </source>
</evidence>
<dbReference type="GO" id="GO:0022857">
    <property type="term" value="F:transmembrane transporter activity"/>
    <property type="evidence" value="ECO:0007669"/>
    <property type="project" value="InterPro"/>
</dbReference>
<dbReference type="GO" id="GO:0005886">
    <property type="term" value="C:plasma membrane"/>
    <property type="evidence" value="ECO:0007669"/>
    <property type="project" value="TreeGrafter"/>
</dbReference>
<keyword evidence="3 6" id="KW-1133">Transmembrane helix</keyword>
<dbReference type="PANTHER" id="PTHR23502:SF34">
    <property type="entry name" value="PROTEIN HOL1"/>
    <property type="match status" value="1"/>
</dbReference>
<evidence type="ECO:0000313" key="8">
    <source>
        <dbReference type="EMBL" id="RDW94900.1"/>
    </source>
</evidence>
<evidence type="ECO:0000256" key="6">
    <source>
        <dbReference type="SAM" id="Phobius"/>
    </source>
</evidence>
<dbReference type="Proteomes" id="UP000256328">
    <property type="component" value="Unassembled WGS sequence"/>
</dbReference>
<dbReference type="PROSITE" id="PS50850">
    <property type="entry name" value="MFS"/>
    <property type="match status" value="1"/>
</dbReference>
<feature type="transmembrane region" description="Helical" evidence="6">
    <location>
        <begin position="451"/>
        <end position="477"/>
    </location>
</feature>
<evidence type="ECO:0000256" key="4">
    <source>
        <dbReference type="ARBA" id="ARBA00023136"/>
    </source>
</evidence>
<protein>
    <submittedName>
        <fullName evidence="8">MFS general substrate transporter-6</fullName>
    </submittedName>
</protein>
<dbReference type="OrthoDB" id="5215911at2759"/>
<feature type="transmembrane region" description="Helical" evidence="6">
    <location>
        <begin position="128"/>
        <end position="150"/>
    </location>
</feature>
<evidence type="ECO:0000256" key="3">
    <source>
        <dbReference type="ARBA" id="ARBA00022989"/>
    </source>
</evidence>
<feature type="transmembrane region" description="Helical" evidence="6">
    <location>
        <begin position="489"/>
        <end position="508"/>
    </location>
</feature>
<dbReference type="InterPro" id="IPR020846">
    <property type="entry name" value="MFS_dom"/>
</dbReference>
<dbReference type="AlphaFoldDB" id="A0A3D8T8M2"/>
<sequence>MATTEKIIDGQTSTDLHNVSHSSPSLEPVKTATTYEQTDGKHVVKRVVTLGSLQHRHQDTGEIILIPTPSNDPNDPLNWPQGQKYYSAFIICLAMLMCNFLAAGPTIAMVQTAQDFFPNWMQSGLGPAINKTAFFFTTTALLQGTGNLIWMPLVNKYGRRPVYMISYVIYLACAIWAACTTSYGSFLAARIFMGFGSGAAETMAPLSIADIFFLHERGLIMAMYSCALVCGVSGGIIIAGLITINHPWRTIYYVAIALVGATLLLAFFTFPETVYRRSIDIDESHEPTISDKQNAKDATQVKTSQSSSIPQKKTYIQTLKVFSGTFTEESFWKLFIRPFALILLPPIIWCALVQSVTIGFIVAVTSNVASAYSTAYNMKPYETGLCFIAALIGALIGIFCGGYLGDKTADFFTRRNGGIREPEMRLPAMVFSLISTPLSLVLYGVGIQYKLHWMCPTVGIALLNFSVVQGTNVALVYCIDAYRPIAGEVTLTTMAFKSAFGFLLSFYTNPWVEISGYQNAYGAMAGISAAVLLFWIPLYVWGKRIRHATWHWKATSYVHWDEDREVGE</sequence>
<feature type="transmembrane region" description="Helical" evidence="6">
    <location>
        <begin position="221"/>
        <end position="244"/>
    </location>
</feature>
<feature type="transmembrane region" description="Helical" evidence="6">
    <location>
        <begin position="426"/>
        <end position="445"/>
    </location>
</feature>
<dbReference type="InterPro" id="IPR011701">
    <property type="entry name" value="MFS"/>
</dbReference>
<name>A0A3D8T8M2_9HELO</name>
<feature type="transmembrane region" description="Helical" evidence="6">
    <location>
        <begin position="162"/>
        <end position="185"/>
    </location>
</feature>
<organism evidence="8 9">
    <name type="scientific">Coleophoma crateriformis</name>
    <dbReference type="NCBI Taxonomy" id="565419"/>
    <lineage>
        <taxon>Eukaryota</taxon>
        <taxon>Fungi</taxon>
        <taxon>Dikarya</taxon>
        <taxon>Ascomycota</taxon>
        <taxon>Pezizomycotina</taxon>
        <taxon>Leotiomycetes</taxon>
        <taxon>Helotiales</taxon>
        <taxon>Dermateaceae</taxon>
        <taxon>Coleophoma</taxon>
    </lineage>
</organism>
<feature type="region of interest" description="Disordered" evidence="5">
    <location>
        <begin position="1"/>
        <end position="30"/>
    </location>
</feature>
<dbReference type="EMBL" id="PDLN01000001">
    <property type="protein sequence ID" value="RDW94900.1"/>
    <property type="molecule type" value="Genomic_DNA"/>
</dbReference>
<comment type="caution">
    <text evidence="8">The sequence shown here is derived from an EMBL/GenBank/DDBJ whole genome shotgun (WGS) entry which is preliminary data.</text>
</comment>
<feature type="transmembrane region" description="Helical" evidence="6">
    <location>
        <begin position="520"/>
        <end position="541"/>
    </location>
</feature>
<comment type="subcellular location">
    <subcellularLocation>
        <location evidence="1">Membrane</location>
        <topology evidence="1">Multi-pass membrane protein</topology>
    </subcellularLocation>
</comment>
<feature type="transmembrane region" description="Helical" evidence="6">
    <location>
        <begin position="250"/>
        <end position="270"/>
    </location>
</feature>
<feature type="compositionally biased region" description="Polar residues" evidence="5">
    <location>
        <begin position="10"/>
        <end position="30"/>
    </location>
</feature>
<proteinExistence type="predicted"/>
<gene>
    <name evidence="8" type="ORF">BP5796_00663</name>
</gene>
<dbReference type="SUPFAM" id="SSF103473">
    <property type="entry name" value="MFS general substrate transporter"/>
    <property type="match status" value="1"/>
</dbReference>
<reference evidence="8 9" key="1">
    <citation type="journal article" date="2018" name="IMA Fungus">
        <title>IMA Genome-F 9: Draft genome sequence of Annulohypoxylon stygium, Aspergillus mulundensis, Berkeleyomyces basicola (syn. Thielaviopsis basicola), Ceratocystis smalleyi, two Cercospora beticola strains, Coleophoma cylindrospora, Fusarium fracticaudum, Phialophora cf. hyalina, and Morchella septimelata.</title>
        <authorList>
            <person name="Wingfield B.D."/>
            <person name="Bills G.F."/>
            <person name="Dong Y."/>
            <person name="Huang W."/>
            <person name="Nel W.J."/>
            <person name="Swalarsk-Parry B.S."/>
            <person name="Vaghefi N."/>
            <person name="Wilken P.M."/>
            <person name="An Z."/>
            <person name="de Beer Z.W."/>
            <person name="De Vos L."/>
            <person name="Chen L."/>
            <person name="Duong T.A."/>
            <person name="Gao Y."/>
            <person name="Hammerbacher A."/>
            <person name="Kikkert J.R."/>
            <person name="Li Y."/>
            <person name="Li H."/>
            <person name="Li K."/>
            <person name="Li Q."/>
            <person name="Liu X."/>
            <person name="Ma X."/>
            <person name="Naidoo K."/>
            <person name="Pethybridge S.J."/>
            <person name="Sun J."/>
            <person name="Steenkamp E.T."/>
            <person name="van der Nest M.A."/>
            <person name="van Wyk S."/>
            <person name="Wingfield M.J."/>
            <person name="Xiong C."/>
            <person name="Yue Q."/>
            <person name="Zhang X."/>
        </authorList>
    </citation>
    <scope>NUCLEOTIDE SEQUENCE [LARGE SCALE GENOMIC DNA]</scope>
    <source>
        <strain evidence="8 9">BP5796</strain>
    </source>
</reference>
<feature type="transmembrane region" description="Helical" evidence="6">
    <location>
        <begin position="191"/>
        <end position="214"/>
    </location>
</feature>
<dbReference type="Gene3D" id="1.20.1250.20">
    <property type="entry name" value="MFS general substrate transporter like domains"/>
    <property type="match status" value="1"/>
</dbReference>
<evidence type="ECO:0000256" key="1">
    <source>
        <dbReference type="ARBA" id="ARBA00004141"/>
    </source>
</evidence>
<feature type="domain" description="Major facilitator superfamily (MFS) profile" evidence="7">
    <location>
        <begin position="87"/>
        <end position="568"/>
    </location>
</feature>
<keyword evidence="4 6" id="KW-0472">Membrane</keyword>
<evidence type="ECO:0000259" key="7">
    <source>
        <dbReference type="PROSITE" id="PS50850"/>
    </source>
</evidence>
<feature type="transmembrane region" description="Helical" evidence="6">
    <location>
        <begin position="339"/>
        <end position="364"/>
    </location>
</feature>
<evidence type="ECO:0000313" key="9">
    <source>
        <dbReference type="Proteomes" id="UP000256328"/>
    </source>
</evidence>
<feature type="transmembrane region" description="Helical" evidence="6">
    <location>
        <begin position="384"/>
        <end position="405"/>
    </location>
</feature>
<evidence type="ECO:0000256" key="2">
    <source>
        <dbReference type="ARBA" id="ARBA00022692"/>
    </source>
</evidence>
<accession>A0A3D8T8M2</accession>
<dbReference type="PANTHER" id="PTHR23502">
    <property type="entry name" value="MAJOR FACILITATOR SUPERFAMILY"/>
    <property type="match status" value="1"/>
</dbReference>